<dbReference type="Proteomes" id="UP000233565">
    <property type="component" value="Unassembled WGS sequence"/>
</dbReference>
<name>A0A1I1AHT9_9ACTN</name>
<keyword evidence="8" id="KW-1185">Reference proteome</keyword>
<gene>
    <name evidence="5" type="ORF">CXG46_11155</name>
    <name evidence="6" type="ORF">SAMN05192575_10955</name>
</gene>
<proteinExistence type="inferred from homology"/>
<dbReference type="Proteomes" id="UP000199113">
    <property type="component" value="Unassembled WGS sequence"/>
</dbReference>
<keyword evidence="2" id="KW-0521">NADP</keyword>
<organism evidence="6 7">
    <name type="scientific">Nocardioides alpinus</name>
    <dbReference type="NCBI Taxonomy" id="748909"/>
    <lineage>
        <taxon>Bacteria</taxon>
        <taxon>Bacillati</taxon>
        <taxon>Actinomycetota</taxon>
        <taxon>Actinomycetes</taxon>
        <taxon>Propionibacteriales</taxon>
        <taxon>Nocardioidaceae</taxon>
        <taxon>Nocardioides</taxon>
    </lineage>
</organism>
<dbReference type="OrthoDB" id="6882680at2"/>
<dbReference type="Pfam" id="PF00171">
    <property type="entry name" value="Aldedh"/>
    <property type="match status" value="1"/>
</dbReference>
<dbReference type="FunFam" id="3.40.605.10:FF:000012">
    <property type="entry name" value="NAD-dependent succinate-semialdehyde dehydrogenase"/>
    <property type="match status" value="1"/>
</dbReference>
<dbReference type="FunFam" id="3.40.309.10:FF:000009">
    <property type="entry name" value="Aldehyde dehydrogenase A"/>
    <property type="match status" value="1"/>
</dbReference>
<evidence type="ECO:0000256" key="3">
    <source>
        <dbReference type="ARBA" id="ARBA00023002"/>
    </source>
</evidence>
<dbReference type="PANTHER" id="PTHR43217">
    <property type="entry name" value="SUCCINATE SEMIALDEHYDE DEHYDROGENASE [NAD(P)+] SAD"/>
    <property type="match status" value="1"/>
</dbReference>
<sequence length="459" mass="48765">MSDYQVVNPSTGEVEKEYPTATDAEVQDALARTHAAYGQWRTTSKDERAAVLHRVADLYDERADELAAIIAREMGKPLREGKGELTLVASIFRYYADQGPGLLADTPLDPAMGGSALVRKEPVGPLLGIMPWNFPYYQVARFAAPNLMIGNTILLKHAPQCPESALAIDQIFADAGLPADAYINLFATNEQSADIIADPRVVGVSVTGSERAGSAVAEVAGRHLKKVVLELGGSDPFILLDADDLGAAVKSAVRGRMGNAGQACNGAKRMIIVDELYDDFVEHFTAAMAKLAPGDPFEDGTGFGPLSSEGAAQNLLEQLDDAVAKGATVRTGGKRVDRPGAFVEATVLTDVTPDMRAFREELFGPAAVVYRVADVEEAVALANDSAFGLGGVVWSADTEKAQQVADRLDTGMVWINSAQGSFADLPFGGTKRSGVGRELGAYGIDEFVNKKLIYTPAAR</sequence>
<evidence type="ECO:0000313" key="8">
    <source>
        <dbReference type="Proteomes" id="UP000233565"/>
    </source>
</evidence>
<reference evidence="5 8" key="2">
    <citation type="submission" date="2017-12" db="EMBL/GenBank/DDBJ databases">
        <title>Pharmacopeia of the Arctic Ocean.</title>
        <authorList>
            <person name="Collins E."/>
            <person name="Ducluzeau A.-L."/>
        </authorList>
    </citation>
    <scope>NUCLEOTIDE SEQUENCE [LARGE SCALE GENOMIC DNA]</scope>
    <source>
        <strain evidence="5 8">DSM 23325</strain>
    </source>
</reference>
<dbReference type="EMBL" id="PJBV01000016">
    <property type="protein sequence ID" value="PKH41001.1"/>
    <property type="molecule type" value="Genomic_DNA"/>
</dbReference>
<dbReference type="GO" id="GO:0004030">
    <property type="term" value="F:aldehyde dehydrogenase [NAD(P)+] activity"/>
    <property type="evidence" value="ECO:0007669"/>
    <property type="project" value="InterPro"/>
</dbReference>
<dbReference type="InterPro" id="IPR047110">
    <property type="entry name" value="GABD/Sad-like"/>
</dbReference>
<dbReference type="STRING" id="748909.SAMN05192575_10955"/>
<dbReference type="AlphaFoldDB" id="A0A1I1AHT9"/>
<dbReference type="InterPro" id="IPR016161">
    <property type="entry name" value="Ald_DH/histidinol_DH"/>
</dbReference>
<dbReference type="InterPro" id="IPR044148">
    <property type="entry name" value="ALDH_GabD1-like"/>
</dbReference>
<evidence type="ECO:0000313" key="7">
    <source>
        <dbReference type="Proteomes" id="UP000199113"/>
    </source>
</evidence>
<comment type="similarity">
    <text evidence="1">Belongs to the aldehyde dehydrogenase family.</text>
</comment>
<evidence type="ECO:0000256" key="1">
    <source>
        <dbReference type="ARBA" id="ARBA00009986"/>
    </source>
</evidence>
<dbReference type="InterPro" id="IPR016163">
    <property type="entry name" value="Ald_DH_C"/>
</dbReference>
<evidence type="ECO:0000259" key="4">
    <source>
        <dbReference type="Pfam" id="PF00171"/>
    </source>
</evidence>
<dbReference type="PANTHER" id="PTHR43217:SF2">
    <property type="entry name" value="SUCCINATE-SEMIALDEHYDE DEHYDROGENASE [NADP(+)]"/>
    <property type="match status" value="1"/>
</dbReference>
<accession>A0A1I1AHT9</accession>
<dbReference type="CDD" id="cd07100">
    <property type="entry name" value="ALDH_SSADH1_GabD1"/>
    <property type="match status" value="1"/>
</dbReference>
<feature type="domain" description="Aldehyde dehydrogenase" evidence="4">
    <location>
        <begin position="4"/>
        <end position="452"/>
    </location>
</feature>
<reference evidence="6" key="1">
    <citation type="submission" date="2016-10" db="EMBL/GenBank/DDBJ databases">
        <authorList>
            <person name="de Groot N.N."/>
        </authorList>
    </citation>
    <scope>NUCLEOTIDE SEQUENCE [LARGE SCALE GENOMIC DNA]</scope>
    <source>
        <strain evidence="6">CGMCC 1.10697</strain>
    </source>
</reference>
<dbReference type="GO" id="GO:0004777">
    <property type="term" value="F:succinate-semialdehyde dehydrogenase (NAD+) activity"/>
    <property type="evidence" value="ECO:0007669"/>
    <property type="project" value="TreeGrafter"/>
</dbReference>
<dbReference type="EMBL" id="FOKC01000009">
    <property type="protein sequence ID" value="SFB37517.1"/>
    <property type="molecule type" value="Genomic_DNA"/>
</dbReference>
<dbReference type="InterPro" id="IPR016162">
    <property type="entry name" value="Ald_DH_N"/>
</dbReference>
<evidence type="ECO:0000313" key="6">
    <source>
        <dbReference type="EMBL" id="SFB37517.1"/>
    </source>
</evidence>
<keyword evidence="3" id="KW-0560">Oxidoreductase</keyword>
<dbReference type="RefSeq" id="WP_091200281.1">
    <property type="nucleotide sequence ID" value="NZ_FOKC01000009.1"/>
</dbReference>
<evidence type="ECO:0000256" key="2">
    <source>
        <dbReference type="ARBA" id="ARBA00022857"/>
    </source>
</evidence>
<dbReference type="InterPro" id="IPR015590">
    <property type="entry name" value="Aldehyde_DH_dom"/>
</dbReference>
<dbReference type="Gene3D" id="3.40.605.10">
    <property type="entry name" value="Aldehyde Dehydrogenase, Chain A, domain 1"/>
    <property type="match status" value="1"/>
</dbReference>
<dbReference type="Gene3D" id="3.40.309.10">
    <property type="entry name" value="Aldehyde Dehydrogenase, Chain A, domain 2"/>
    <property type="match status" value="1"/>
</dbReference>
<protein>
    <submittedName>
        <fullName evidence="5">NAD-dependent succinate-semialdehyde dehydrogenase</fullName>
    </submittedName>
    <submittedName>
        <fullName evidence="6">Succinate-semialdehyde dehydrogenase / glutarate-semialdehyde dehydrogenase</fullName>
    </submittedName>
</protein>
<evidence type="ECO:0000313" key="5">
    <source>
        <dbReference type="EMBL" id="PKH41001.1"/>
    </source>
</evidence>
<dbReference type="SUPFAM" id="SSF53720">
    <property type="entry name" value="ALDH-like"/>
    <property type="match status" value="1"/>
</dbReference>